<dbReference type="SMART" id="SM00985">
    <property type="entry name" value="UBA_e1_C"/>
    <property type="match status" value="1"/>
</dbReference>
<dbReference type="InterPro" id="IPR035985">
    <property type="entry name" value="Ubiquitin-activating_enz"/>
</dbReference>
<dbReference type="InterPro" id="IPR018965">
    <property type="entry name" value="Ub-activating_enz_E1_C"/>
</dbReference>
<dbReference type="UniPathway" id="UPA00143"/>
<keyword evidence="7" id="KW-0833">Ubl conjugation pathway</keyword>
<comment type="similarity">
    <text evidence="3">Belongs to the ubiquitin-activating E1 family.</text>
</comment>
<name>A0A7S4B597_CHRCT</name>
<dbReference type="InterPro" id="IPR019572">
    <property type="entry name" value="UBA_E1_SCCH"/>
</dbReference>
<keyword evidence="8" id="KW-0067">ATP-binding</keyword>
<evidence type="ECO:0000256" key="6">
    <source>
        <dbReference type="ARBA" id="ARBA00022741"/>
    </source>
</evidence>
<dbReference type="FunFam" id="3.40.50.720:FF:000015">
    <property type="entry name" value="Ubiquitin-activating enzyme E1 1"/>
    <property type="match status" value="1"/>
</dbReference>
<sequence>MLLSRAKALSAIQGSSSNAATQTARAMAASMTIDEDLQSRQMAVYGRESMQRLRSAHVLITGINGLGAELAKNIVLANVGSVTLHDMHGATVRDCGSHFYLSMDDAAKGTNRAAACAAQIQELNPGVAVKVLDGPFPVDRLQEWTVVVAVGMPLAEAIEIDQICRTASNPIAFIRTDVRGLCGSVFVDLGPSFTTLDPSGESVKSAIVEHISVSDDGKCLRVGTVDDEPLDFDDGDYCSFAEVKGMEALNAYGALKINEVFRGKKLMVVAVPEELAPSLAGQAFESGGIIKEQRQPLTLAFRSLQEFVNQPGDLWEADESKMAPAATAFEEEFLSVMGSPAANVCYGRSGLLHLGFRALDEYVSSHGALPPPADAAAADELVEIAKRINAASPPEAAVRQLELPARAGVLRQLALGAAAVLPPMSAIFGGIVGQEVIKAAVHKFYPIHQGFYLDSFDCLPEGGVPVDECSTAAIADAGRYGDQVAVFGTSMVEKLQRLNVFLVGSGALGCEFLKGFAMMGVSCADGGQLTVTDDDVIEKSNLSRQFLFRNHNVGQSKSLSAVNAVALMNQDLRAKPLQDRVSPQTEGVFNVPFWQSLDVVVNALDNVKARLYVDERCVFFEKPLLESGTLGTKCNTQMVLPHMTENYGASQDPPEKEAPQCAVHNFPHNIDQCLVLAHSEFVGNFDTTPRDVLEFLAKGKEWVIALERAGESTSAILDKLRGDPRVCCGMAGGCEDVLIAERSSTFEECVGWARRKFDSYFRNRIEQLLHNFPPTATTSQGVPFWSPPKRLPKTIHFDAKDPLHMQFIISAANLRAFMLGVPTPATCRDAAFIGAMLESSAACRPRAFTPTDDVSIETDNKEEDARRRAAAGASPEKDAADVEAAVDKLLNAQVPAGFSPKPNEFEKDDDANFHMDFISSFGNLRARNYSIEEIDKFQAKIKAGRIIPAIATTTAMATGFVLLELYKQLNALPLEARRNAFANLSLPGPRILLTEPAPCAKIKSGQRWDPEMYMDVDEVAYPEGHTLWDKLLVPNAAQMTLAGLLDFFKSTHSLLVTELALVTADGKNASIYSATLPTMAPKNEANLPKRLAELIEEKTGRSIASCALYPLNHIIFTTLDGDDVTAAKVVLQM</sequence>
<dbReference type="GO" id="GO:0005524">
    <property type="term" value="F:ATP binding"/>
    <property type="evidence" value="ECO:0007669"/>
    <property type="project" value="UniProtKB-KW"/>
</dbReference>
<feature type="region of interest" description="Disordered" evidence="9">
    <location>
        <begin position="850"/>
        <end position="879"/>
    </location>
</feature>
<dbReference type="InterPro" id="IPR042449">
    <property type="entry name" value="Ub-E1_IAD_1"/>
</dbReference>
<dbReference type="Gene3D" id="2.40.30.180">
    <property type="entry name" value="Ubiquitin-activating enzyme E1, FCCH domain"/>
    <property type="match status" value="1"/>
</dbReference>
<dbReference type="Pfam" id="PF00899">
    <property type="entry name" value="ThiF"/>
    <property type="match status" value="2"/>
</dbReference>
<dbReference type="Pfam" id="PF10585">
    <property type="entry name" value="UBA_E1_SCCH"/>
    <property type="match status" value="1"/>
</dbReference>
<dbReference type="AlphaFoldDB" id="A0A7S4B597"/>
<dbReference type="PANTHER" id="PTHR10953:SF4">
    <property type="entry name" value="UBIQUITIN-ACTIVATING ENZYME E1 C-TERMINAL DOMAIN-CONTAINING PROTEIN"/>
    <property type="match status" value="1"/>
</dbReference>
<dbReference type="GO" id="GO:0005737">
    <property type="term" value="C:cytoplasm"/>
    <property type="evidence" value="ECO:0007669"/>
    <property type="project" value="TreeGrafter"/>
</dbReference>
<gene>
    <name evidence="11" type="ORF">PCAR00345_LOCUS7134</name>
</gene>
<evidence type="ECO:0000313" key="11">
    <source>
        <dbReference type="EMBL" id="CAE0754547.1"/>
    </source>
</evidence>
<evidence type="ECO:0000256" key="5">
    <source>
        <dbReference type="ARBA" id="ARBA00022598"/>
    </source>
</evidence>
<evidence type="ECO:0000259" key="10">
    <source>
        <dbReference type="SMART" id="SM00985"/>
    </source>
</evidence>
<dbReference type="EMBL" id="HBIZ01011897">
    <property type="protein sequence ID" value="CAE0754547.1"/>
    <property type="molecule type" value="Transcribed_RNA"/>
</dbReference>
<dbReference type="InterPro" id="IPR000594">
    <property type="entry name" value="ThiF_NAD_FAD-bd"/>
</dbReference>
<keyword evidence="5" id="KW-0436">Ligase</keyword>
<accession>A0A7S4B597</accession>
<evidence type="ECO:0000256" key="7">
    <source>
        <dbReference type="ARBA" id="ARBA00022786"/>
    </source>
</evidence>
<dbReference type="SUPFAM" id="SSF69572">
    <property type="entry name" value="Activating enzymes of the ubiquitin-like proteins"/>
    <property type="match status" value="2"/>
</dbReference>
<comment type="catalytic activity">
    <reaction evidence="1">
        <text>ATP + ubiquitin + [E1 ubiquitin-activating enzyme]-L-cysteine = AMP + diphosphate + S-ubiquitinyl-[E1 ubiquitin-activating enzyme]-L-cysteine.</text>
        <dbReference type="EC" id="6.2.1.45"/>
    </reaction>
</comment>
<proteinExistence type="inferred from homology"/>
<dbReference type="InterPro" id="IPR042063">
    <property type="entry name" value="Ubi_acti_E1_SCCH"/>
</dbReference>
<dbReference type="PRINTS" id="PR01849">
    <property type="entry name" value="UBIQUITINACT"/>
</dbReference>
<reference evidence="11" key="1">
    <citation type="submission" date="2021-01" db="EMBL/GenBank/DDBJ databases">
        <authorList>
            <person name="Corre E."/>
            <person name="Pelletier E."/>
            <person name="Niang G."/>
            <person name="Scheremetjew M."/>
            <person name="Finn R."/>
            <person name="Kale V."/>
            <person name="Holt S."/>
            <person name="Cochrane G."/>
            <person name="Meng A."/>
            <person name="Brown T."/>
            <person name="Cohen L."/>
        </authorList>
    </citation>
    <scope>NUCLEOTIDE SEQUENCE</scope>
    <source>
        <strain evidence="11">CCMP645</strain>
    </source>
</reference>
<dbReference type="GO" id="GO:0016925">
    <property type="term" value="P:protein sumoylation"/>
    <property type="evidence" value="ECO:0007669"/>
    <property type="project" value="TreeGrafter"/>
</dbReference>
<evidence type="ECO:0000256" key="4">
    <source>
        <dbReference type="ARBA" id="ARBA00012990"/>
    </source>
</evidence>
<evidence type="ECO:0000256" key="1">
    <source>
        <dbReference type="ARBA" id="ARBA00000488"/>
    </source>
</evidence>
<dbReference type="GO" id="GO:0004839">
    <property type="term" value="F:ubiquitin activating enzyme activity"/>
    <property type="evidence" value="ECO:0007669"/>
    <property type="project" value="UniProtKB-EC"/>
</dbReference>
<dbReference type="GO" id="GO:0031510">
    <property type="term" value="C:SUMO activating enzyme complex"/>
    <property type="evidence" value="ECO:0007669"/>
    <property type="project" value="TreeGrafter"/>
</dbReference>
<dbReference type="Gene3D" id="3.40.50.720">
    <property type="entry name" value="NAD(P)-binding Rossmann-like Domain"/>
    <property type="match status" value="1"/>
</dbReference>
<evidence type="ECO:0000256" key="9">
    <source>
        <dbReference type="SAM" id="MobiDB-lite"/>
    </source>
</evidence>
<evidence type="ECO:0000256" key="3">
    <source>
        <dbReference type="ARBA" id="ARBA00005673"/>
    </source>
</evidence>
<dbReference type="InterPro" id="IPR045886">
    <property type="entry name" value="ThiF/MoeB/HesA"/>
</dbReference>
<feature type="domain" description="Ubiquitin-activating enzyme E1 C-terminal" evidence="10">
    <location>
        <begin position="978"/>
        <end position="1130"/>
    </location>
</feature>
<dbReference type="Gene3D" id="1.10.10.2660">
    <property type="entry name" value="Ubiquitin-activating enzyme E1, SCCH domain"/>
    <property type="match status" value="1"/>
</dbReference>
<dbReference type="EC" id="6.2.1.45" evidence="4"/>
<organism evidence="11">
    <name type="scientific">Chrysotila carterae</name>
    <name type="common">Marine alga</name>
    <name type="synonym">Syracosphaera carterae</name>
    <dbReference type="NCBI Taxonomy" id="13221"/>
    <lineage>
        <taxon>Eukaryota</taxon>
        <taxon>Haptista</taxon>
        <taxon>Haptophyta</taxon>
        <taxon>Prymnesiophyceae</taxon>
        <taxon>Isochrysidales</taxon>
        <taxon>Isochrysidaceae</taxon>
        <taxon>Chrysotila</taxon>
    </lineage>
</organism>
<evidence type="ECO:0000256" key="8">
    <source>
        <dbReference type="ARBA" id="ARBA00022840"/>
    </source>
</evidence>
<dbReference type="InterPro" id="IPR000011">
    <property type="entry name" value="UBQ/SUMO-activ_enz_E1-like"/>
</dbReference>
<dbReference type="InterPro" id="IPR042302">
    <property type="entry name" value="E1_FCCH_sf"/>
</dbReference>
<protein>
    <recommendedName>
        <fullName evidence="4">E1 ubiquitin-activating enzyme</fullName>
        <ecNumber evidence="4">6.2.1.45</ecNumber>
    </recommendedName>
</protein>
<dbReference type="Gene3D" id="3.50.50.80">
    <property type="entry name" value="Ubiquitin-activating enzyme E1, inactive adenylation domain, subdomain 1"/>
    <property type="match status" value="1"/>
</dbReference>
<dbReference type="Pfam" id="PF09358">
    <property type="entry name" value="E1_UFD"/>
    <property type="match status" value="1"/>
</dbReference>
<evidence type="ECO:0000256" key="2">
    <source>
        <dbReference type="ARBA" id="ARBA00004906"/>
    </source>
</evidence>
<dbReference type="PANTHER" id="PTHR10953">
    <property type="entry name" value="UBIQUITIN-ACTIVATING ENZYME E1"/>
    <property type="match status" value="1"/>
</dbReference>
<comment type="pathway">
    <text evidence="2">Protein modification; protein ubiquitination.</text>
</comment>
<keyword evidence="6" id="KW-0547">Nucleotide-binding</keyword>
<dbReference type="Gene3D" id="3.40.50.12550">
    <property type="entry name" value="Ubiquitin-activating enzyme E1, inactive adenylation domain, subdomain 2"/>
    <property type="match status" value="1"/>
</dbReference>
<dbReference type="GO" id="GO:0019948">
    <property type="term" value="F:SUMO activating enzyme activity"/>
    <property type="evidence" value="ECO:0007669"/>
    <property type="project" value="TreeGrafter"/>
</dbReference>